<evidence type="ECO:0000256" key="1">
    <source>
        <dbReference type="SAM" id="MobiDB-lite"/>
    </source>
</evidence>
<evidence type="ECO:0000313" key="3">
    <source>
        <dbReference type="Proteomes" id="UP000824007"/>
    </source>
</evidence>
<dbReference type="PANTHER" id="PTHR34071">
    <property type="entry name" value="5-NITROIMIDAZOLE ANTIBIOTICS RESISTANCE PROTEIN, NIMA-FAMILY-RELATED PROTEIN-RELATED"/>
    <property type="match status" value="1"/>
</dbReference>
<accession>A0A9D1YPN6</accession>
<reference evidence="2" key="1">
    <citation type="journal article" date="2021" name="PeerJ">
        <title>Extensive microbial diversity within the chicken gut microbiome revealed by metagenomics and culture.</title>
        <authorList>
            <person name="Gilroy R."/>
            <person name="Ravi A."/>
            <person name="Getino M."/>
            <person name="Pursley I."/>
            <person name="Horton D.L."/>
            <person name="Alikhan N.F."/>
            <person name="Baker D."/>
            <person name="Gharbi K."/>
            <person name="Hall N."/>
            <person name="Watson M."/>
            <person name="Adriaenssens E.M."/>
            <person name="Foster-Nyarko E."/>
            <person name="Jarju S."/>
            <person name="Secka A."/>
            <person name="Antonio M."/>
            <person name="Oren A."/>
            <person name="Chaudhuri R.R."/>
            <person name="La Ragione R."/>
            <person name="Hildebrand F."/>
            <person name="Pallen M.J."/>
        </authorList>
    </citation>
    <scope>NUCLEOTIDE SEQUENCE</scope>
    <source>
        <strain evidence="2">ChiSxjej3B15-24422</strain>
    </source>
</reference>
<proteinExistence type="predicted"/>
<sequence length="182" mass="20725">MTEQKRNKAEGVFRPMRRSRQELSREECEAILKEGTSGVLALLGDGDYPYAVPLSYVYEDGKIYFHCAKTGHKLDAIRRQEKASFCVIGQDQILPEKFTTCFSSVIVFGKVRILEEEGEIRSAVAKLAEKYSPQESEEAVQKEIEKEYPALCMLELVTEHMSGKQGIELVREKERAKQKEDA</sequence>
<protein>
    <submittedName>
        <fullName evidence="2">Pyridoxamine 5'-phosphate oxidase family protein</fullName>
    </submittedName>
</protein>
<dbReference type="AlphaFoldDB" id="A0A9D1YPN6"/>
<dbReference type="Pfam" id="PF12900">
    <property type="entry name" value="Pyridox_ox_2"/>
    <property type="match status" value="1"/>
</dbReference>
<feature type="compositionally biased region" description="Basic and acidic residues" evidence="1">
    <location>
        <begin position="1"/>
        <end position="11"/>
    </location>
</feature>
<feature type="region of interest" description="Disordered" evidence="1">
    <location>
        <begin position="1"/>
        <end position="21"/>
    </location>
</feature>
<name>A0A9D1YPN6_9FIRM</name>
<dbReference type="EMBL" id="DXDD01000095">
    <property type="protein sequence ID" value="HIY60526.1"/>
    <property type="molecule type" value="Genomic_DNA"/>
</dbReference>
<comment type="caution">
    <text evidence="2">The sequence shown here is derived from an EMBL/GenBank/DDBJ whole genome shotgun (WGS) entry which is preliminary data.</text>
</comment>
<dbReference type="SUPFAM" id="SSF50475">
    <property type="entry name" value="FMN-binding split barrel"/>
    <property type="match status" value="1"/>
</dbReference>
<gene>
    <name evidence="2" type="ORF">H9831_07615</name>
</gene>
<dbReference type="PANTHER" id="PTHR34071:SF2">
    <property type="entry name" value="FLAVIN-NUCLEOTIDE-BINDING PROTEIN"/>
    <property type="match status" value="1"/>
</dbReference>
<dbReference type="InterPro" id="IPR012349">
    <property type="entry name" value="Split_barrel_FMN-bd"/>
</dbReference>
<reference evidence="2" key="2">
    <citation type="submission" date="2021-04" db="EMBL/GenBank/DDBJ databases">
        <authorList>
            <person name="Gilroy R."/>
        </authorList>
    </citation>
    <scope>NUCLEOTIDE SEQUENCE</scope>
    <source>
        <strain evidence="2">ChiSxjej3B15-24422</strain>
    </source>
</reference>
<dbReference type="InterPro" id="IPR024747">
    <property type="entry name" value="Pyridox_Oxase-rel"/>
</dbReference>
<organism evidence="2 3">
    <name type="scientific">Candidatus Eisenbergiella pullistercoris</name>
    <dbReference type="NCBI Taxonomy" id="2838555"/>
    <lineage>
        <taxon>Bacteria</taxon>
        <taxon>Bacillati</taxon>
        <taxon>Bacillota</taxon>
        <taxon>Clostridia</taxon>
        <taxon>Lachnospirales</taxon>
        <taxon>Lachnospiraceae</taxon>
        <taxon>Eisenbergiella</taxon>
    </lineage>
</organism>
<dbReference type="Proteomes" id="UP000824007">
    <property type="component" value="Unassembled WGS sequence"/>
</dbReference>
<evidence type="ECO:0000313" key="2">
    <source>
        <dbReference type="EMBL" id="HIY60526.1"/>
    </source>
</evidence>
<dbReference type="Gene3D" id="2.30.110.10">
    <property type="entry name" value="Electron Transport, Fmn-binding Protein, Chain A"/>
    <property type="match status" value="1"/>
</dbReference>